<name>A0A9N9EZC9_FUNMO</name>
<sequence>MKFSATILLIVALLAPIVFSFSTEYKKEYENDFHKICKNIEFKKPVDGIIYKINSTQVADVVLPKECVKKFGHYLKITVEVFSIAAKKVVDTIVERNTYIYNRPTVFLYLIDKVWANDRAKYILIATVFHKNNHVQGKSGTFITVDDKEKKYHY</sequence>
<accession>A0A9N9EZC9</accession>
<keyword evidence="1" id="KW-0732">Signal</keyword>
<organism evidence="2 3">
    <name type="scientific">Funneliformis mosseae</name>
    <name type="common">Endomycorrhizal fungus</name>
    <name type="synonym">Glomus mosseae</name>
    <dbReference type="NCBI Taxonomy" id="27381"/>
    <lineage>
        <taxon>Eukaryota</taxon>
        <taxon>Fungi</taxon>
        <taxon>Fungi incertae sedis</taxon>
        <taxon>Mucoromycota</taxon>
        <taxon>Glomeromycotina</taxon>
        <taxon>Glomeromycetes</taxon>
        <taxon>Glomerales</taxon>
        <taxon>Glomeraceae</taxon>
        <taxon>Funneliformis</taxon>
    </lineage>
</organism>
<evidence type="ECO:0000256" key="1">
    <source>
        <dbReference type="SAM" id="SignalP"/>
    </source>
</evidence>
<proteinExistence type="predicted"/>
<dbReference type="EMBL" id="CAJVPP010000631">
    <property type="protein sequence ID" value="CAG8499240.1"/>
    <property type="molecule type" value="Genomic_DNA"/>
</dbReference>
<dbReference type="AlphaFoldDB" id="A0A9N9EZC9"/>
<feature type="signal peptide" evidence="1">
    <location>
        <begin position="1"/>
        <end position="20"/>
    </location>
</feature>
<keyword evidence="3" id="KW-1185">Reference proteome</keyword>
<evidence type="ECO:0000313" key="3">
    <source>
        <dbReference type="Proteomes" id="UP000789375"/>
    </source>
</evidence>
<protein>
    <submittedName>
        <fullName evidence="2">16940_t:CDS:1</fullName>
    </submittedName>
</protein>
<gene>
    <name evidence="2" type="ORF">FMOSSE_LOCUS3948</name>
</gene>
<comment type="caution">
    <text evidence="2">The sequence shown here is derived from an EMBL/GenBank/DDBJ whole genome shotgun (WGS) entry which is preliminary data.</text>
</comment>
<reference evidence="2" key="1">
    <citation type="submission" date="2021-06" db="EMBL/GenBank/DDBJ databases">
        <authorList>
            <person name="Kallberg Y."/>
            <person name="Tangrot J."/>
            <person name="Rosling A."/>
        </authorList>
    </citation>
    <scope>NUCLEOTIDE SEQUENCE</scope>
    <source>
        <strain evidence="2">87-6 pot B 2015</strain>
    </source>
</reference>
<evidence type="ECO:0000313" key="2">
    <source>
        <dbReference type="EMBL" id="CAG8499240.1"/>
    </source>
</evidence>
<dbReference type="Proteomes" id="UP000789375">
    <property type="component" value="Unassembled WGS sequence"/>
</dbReference>
<feature type="chain" id="PRO_5040152519" evidence="1">
    <location>
        <begin position="21"/>
        <end position="154"/>
    </location>
</feature>